<protein>
    <submittedName>
        <fullName evidence="1">Uncharacterized protein</fullName>
    </submittedName>
</protein>
<evidence type="ECO:0000313" key="1">
    <source>
        <dbReference type="EMBL" id="VYT24580.1"/>
    </source>
</evidence>
<sequence length="147" mass="17264">MYDNGYIVKCRSILTNDICLSEASHKADVFLVCISYLTYSLKKCINNLAVWKIRVNTHTHTHTHNYRASIYNKTFNLQWITGINYPGLSLSYDKSSYKYSSSAILSQKRQDIFMVRRYWGAFSAPEYRRFFVSTHNSLKSLLVFKYL</sequence>
<proteinExistence type="predicted"/>
<name>A0A6N2V3J0_9BACE</name>
<reference evidence="1" key="1">
    <citation type="submission" date="2019-11" db="EMBL/GenBank/DDBJ databases">
        <authorList>
            <person name="Feng L."/>
        </authorList>
    </citation>
    <scope>NUCLEOTIDE SEQUENCE</scope>
    <source>
        <strain evidence="1">BintestinalisLFYP9</strain>
    </source>
</reference>
<gene>
    <name evidence="1" type="ORF">BILFYP9_02407</name>
</gene>
<accession>A0A6N2V3J0</accession>
<dbReference type="EMBL" id="CACRSU010000022">
    <property type="protein sequence ID" value="VYT24580.1"/>
    <property type="molecule type" value="Genomic_DNA"/>
</dbReference>
<dbReference type="AlphaFoldDB" id="A0A6N2V3J0"/>
<organism evidence="1">
    <name type="scientific">Bacteroides intestinalis</name>
    <dbReference type="NCBI Taxonomy" id="329854"/>
    <lineage>
        <taxon>Bacteria</taxon>
        <taxon>Pseudomonadati</taxon>
        <taxon>Bacteroidota</taxon>
        <taxon>Bacteroidia</taxon>
        <taxon>Bacteroidales</taxon>
        <taxon>Bacteroidaceae</taxon>
        <taxon>Bacteroides</taxon>
    </lineage>
</organism>